<comment type="cofactor">
    <cofactor evidence="1">
        <name>FAD</name>
        <dbReference type="ChEBI" id="CHEBI:57692"/>
    </cofactor>
</comment>
<reference evidence="18 19" key="1">
    <citation type="journal article" date="2019" name="Emerg. Microbes Infect.">
        <title>Comprehensive subspecies identification of 175 nontuberculous mycobacteria species based on 7547 genomic profiles.</title>
        <authorList>
            <person name="Matsumoto Y."/>
            <person name="Kinjo T."/>
            <person name="Motooka D."/>
            <person name="Nabeya D."/>
            <person name="Jung N."/>
            <person name="Uechi K."/>
            <person name="Horii T."/>
            <person name="Iida T."/>
            <person name="Fujita J."/>
            <person name="Nakamura S."/>
        </authorList>
    </citation>
    <scope>NUCLEOTIDE SEQUENCE [LARGE SCALE GENOMIC DNA]</scope>
    <source>
        <strain evidence="18 19">JCM 12272</strain>
    </source>
</reference>
<keyword evidence="6" id="KW-0560">Oxidoreductase</keyword>
<keyword evidence="9" id="KW-0753">Steroid metabolism</keyword>
<dbReference type="Gene3D" id="3.50.50.60">
    <property type="entry name" value="FAD/NAD(P)-binding domain"/>
    <property type="match status" value="1"/>
</dbReference>
<evidence type="ECO:0000256" key="5">
    <source>
        <dbReference type="ARBA" id="ARBA00022827"/>
    </source>
</evidence>
<dbReference type="Pfam" id="PF05199">
    <property type="entry name" value="GMC_oxred_C"/>
    <property type="match status" value="1"/>
</dbReference>
<comment type="pathway">
    <text evidence="12">Steroid metabolism; cholesterol degradation.</text>
</comment>
<keyword evidence="19" id="KW-1185">Reference proteome</keyword>
<dbReference type="SUPFAM" id="SSF51905">
    <property type="entry name" value="FAD/NAD(P)-binding domain"/>
    <property type="match status" value="1"/>
</dbReference>
<dbReference type="GO" id="GO:0016995">
    <property type="term" value="F:cholesterol oxidase activity"/>
    <property type="evidence" value="ECO:0007669"/>
    <property type="project" value="UniProtKB-EC"/>
</dbReference>
<dbReference type="AlphaFoldDB" id="A0A6N4V366"/>
<name>A0A6N4V366_9MYCO</name>
<dbReference type="EMBL" id="AP022565">
    <property type="protein sequence ID" value="BBX30101.1"/>
    <property type="molecule type" value="Genomic_DNA"/>
</dbReference>
<dbReference type="GO" id="GO:0004769">
    <property type="term" value="F:steroid Delta-isomerase activity"/>
    <property type="evidence" value="ECO:0007669"/>
    <property type="project" value="UniProtKB-EC"/>
</dbReference>
<evidence type="ECO:0000256" key="8">
    <source>
        <dbReference type="ARBA" id="ARBA00023166"/>
    </source>
</evidence>
<evidence type="ECO:0000256" key="10">
    <source>
        <dbReference type="ARBA" id="ARBA00023235"/>
    </source>
</evidence>
<evidence type="ECO:0000256" key="13">
    <source>
        <dbReference type="ARBA" id="ARBA00049723"/>
    </source>
</evidence>
<evidence type="ECO:0000256" key="4">
    <source>
        <dbReference type="ARBA" id="ARBA00022630"/>
    </source>
</evidence>
<keyword evidence="10" id="KW-0413">Isomerase</keyword>
<evidence type="ECO:0000256" key="15">
    <source>
        <dbReference type="ARBA" id="ARBA00049778"/>
    </source>
</evidence>
<feature type="domain" description="Glucose-methanol-choline oxidoreductase N-terminal" evidence="16">
    <location>
        <begin position="92"/>
        <end position="298"/>
    </location>
</feature>
<evidence type="ECO:0000256" key="2">
    <source>
        <dbReference type="ARBA" id="ARBA00010790"/>
    </source>
</evidence>
<evidence type="ECO:0000256" key="11">
    <source>
        <dbReference type="ARBA" id="ARBA00038856"/>
    </source>
</evidence>
<dbReference type="InterPro" id="IPR007867">
    <property type="entry name" value="GMC_OxRtase_C"/>
</dbReference>
<sequence>MVVGSGFGGAVTAARLSEVGMKVLVLERGPWWGPAGDPDRDDVTRPYPRGLVGAPGYLRTLTRTDQRGERVLWSSPRGLFDVHLWPGVTSVVGSGVGGGSLVYAGYQSRPAAGFFDEYFPADMSDDEMAPYFGLVESMQRPQQVPHVVPSRQVFDEGLARAGLGPAEAATMAIQFGDPRNPQPRENALGDLQPTCRACGGCAIGCEYGAKTTLDITYLSLAQRHGAEIRALCEVIGIAGDEHRYEVLWHDHSAGTDHVVVVPRLILAAGTIGTLRLLFGARDRHRSMRRLPPALGRNFSGNGDYLAMVSGTRSAEHHGHHAMFQSVHRLADGGFVGEAAPPIDQLPLPKPLRQWLSHTVFLFSTGPEPTTELQSAQGSPFADPYKATNHEFYARTNDRVRRIAEAYRASRFRPNWPLGDSSDRVLTVHPVGGASIGRTPDDGVVDHRGAVFGCPGLFIADGSIYPAAPGVPPSLTIAAMAERQAALMVGA</sequence>
<dbReference type="Pfam" id="PF00732">
    <property type="entry name" value="GMC_oxred_N"/>
    <property type="match status" value="1"/>
</dbReference>
<evidence type="ECO:0000256" key="9">
    <source>
        <dbReference type="ARBA" id="ARBA00023221"/>
    </source>
</evidence>
<keyword evidence="5" id="KW-0274">FAD</keyword>
<dbReference type="EC" id="1.1.3.6" evidence="13"/>
<dbReference type="PANTHER" id="PTHR47470:SF1">
    <property type="entry name" value="FAD-DEPENDENT OXIDOREDUCTASE 2 FAD BINDING DOMAIN-CONTAINING PROTEIN"/>
    <property type="match status" value="1"/>
</dbReference>
<dbReference type="EC" id="5.3.3.1" evidence="11"/>
<keyword evidence="3" id="KW-0153">Cholesterol metabolism</keyword>
<comment type="similarity">
    <text evidence="2">Belongs to the GMC oxidoreductase family.</text>
</comment>
<protein>
    <recommendedName>
        <fullName evidence="14">Cholesterol oxidase</fullName>
        <ecNumber evidence="13">1.1.3.6</ecNumber>
        <ecNumber evidence="11">5.3.3.1</ecNumber>
    </recommendedName>
    <alternativeName>
        <fullName evidence="15">Cholesterol isomerase</fullName>
    </alternativeName>
</protein>
<evidence type="ECO:0000256" key="12">
    <source>
        <dbReference type="ARBA" id="ARBA00049645"/>
    </source>
</evidence>
<evidence type="ECO:0000256" key="3">
    <source>
        <dbReference type="ARBA" id="ARBA00022548"/>
    </source>
</evidence>
<dbReference type="InterPro" id="IPR052542">
    <property type="entry name" value="Cholesterol_Oxidase"/>
</dbReference>
<dbReference type="Gene3D" id="3.30.410.10">
    <property type="entry name" value="Cholesterol Oxidase, domain 2"/>
    <property type="match status" value="1"/>
</dbReference>
<dbReference type="InterPro" id="IPR036188">
    <property type="entry name" value="FAD/NAD-bd_sf"/>
</dbReference>
<dbReference type="KEGG" id="malv:MALV_52260"/>
<dbReference type="GO" id="GO:0008203">
    <property type="term" value="P:cholesterol metabolic process"/>
    <property type="evidence" value="ECO:0007669"/>
    <property type="project" value="UniProtKB-KW"/>
</dbReference>
<dbReference type="Pfam" id="PF13450">
    <property type="entry name" value="NAD_binding_8"/>
    <property type="match status" value="1"/>
</dbReference>
<evidence type="ECO:0000256" key="6">
    <source>
        <dbReference type="ARBA" id="ARBA00023002"/>
    </source>
</evidence>
<evidence type="ECO:0000313" key="19">
    <source>
        <dbReference type="Proteomes" id="UP000466906"/>
    </source>
</evidence>
<dbReference type="PANTHER" id="PTHR47470">
    <property type="entry name" value="CHOLESTEROL OXIDASE"/>
    <property type="match status" value="1"/>
</dbReference>
<accession>A0A6N4V366</accession>
<dbReference type="Proteomes" id="UP000466906">
    <property type="component" value="Chromosome"/>
</dbReference>
<proteinExistence type="inferred from homology"/>
<dbReference type="GO" id="GO:0050660">
    <property type="term" value="F:flavin adenine dinucleotide binding"/>
    <property type="evidence" value="ECO:0007669"/>
    <property type="project" value="InterPro"/>
</dbReference>
<keyword evidence="7" id="KW-0443">Lipid metabolism</keyword>
<keyword evidence="8" id="KW-1207">Sterol metabolism</keyword>
<evidence type="ECO:0000256" key="14">
    <source>
        <dbReference type="ARBA" id="ARBA00049744"/>
    </source>
</evidence>
<evidence type="ECO:0000256" key="7">
    <source>
        <dbReference type="ARBA" id="ARBA00023098"/>
    </source>
</evidence>
<dbReference type="InterPro" id="IPR000172">
    <property type="entry name" value="GMC_OxRdtase_N"/>
</dbReference>
<evidence type="ECO:0000256" key="1">
    <source>
        <dbReference type="ARBA" id="ARBA00001974"/>
    </source>
</evidence>
<gene>
    <name evidence="18" type="ORF">MALV_52260</name>
</gene>
<organism evidence="18 19">
    <name type="scientific">Mycolicibacterium alvei</name>
    <dbReference type="NCBI Taxonomy" id="67081"/>
    <lineage>
        <taxon>Bacteria</taxon>
        <taxon>Bacillati</taxon>
        <taxon>Actinomycetota</taxon>
        <taxon>Actinomycetes</taxon>
        <taxon>Mycobacteriales</taxon>
        <taxon>Mycobacteriaceae</taxon>
        <taxon>Mycolicibacterium</taxon>
    </lineage>
</organism>
<evidence type="ECO:0000313" key="18">
    <source>
        <dbReference type="EMBL" id="BBX30101.1"/>
    </source>
</evidence>
<evidence type="ECO:0000259" key="16">
    <source>
        <dbReference type="Pfam" id="PF00732"/>
    </source>
</evidence>
<keyword evidence="4" id="KW-0285">Flavoprotein</keyword>
<evidence type="ECO:0000259" key="17">
    <source>
        <dbReference type="Pfam" id="PF05199"/>
    </source>
</evidence>
<feature type="domain" description="Glucose-methanol-choline oxidoreductase C-terminal" evidence="17">
    <location>
        <begin position="424"/>
        <end position="480"/>
    </location>
</feature>